<proteinExistence type="predicted"/>
<dbReference type="Proteomes" id="UP000672032">
    <property type="component" value="Chromosome 1"/>
</dbReference>
<organism evidence="2 3">
    <name type="scientific">Monilinia vaccinii-corymbosi</name>
    <dbReference type="NCBI Taxonomy" id="61207"/>
    <lineage>
        <taxon>Eukaryota</taxon>
        <taxon>Fungi</taxon>
        <taxon>Dikarya</taxon>
        <taxon>Ascomycota</taxon>
        <taxon>Pezizomycotina</taxon>
        <taxon>Leotiomycetes</taxon>
        <taxon>Helotiales</taxon>
        <taxon>Sclerotiniaceae</taxon>
        <taxon>Monilinia</taxon>
    </lineage>
</organism>
<evidence type="ECO:0000313" key="2">
    <source>
        <dbReference type="EMBL" id="QSZ28577.1"/>
    </source>
</evidence>
<reference evidence="2" key="1">
    <citation type="submission" date="2020-10" db="EMBL/GenBank/DDBJ databases">
        <title>Genome Sequence of Monilinia vaccinii-corymbosi Sheds Light on Mummy Berry Disease Infection of Blueberry and Mating Type.</title>
        <authorList>
            <person name="Yow A.G."/>
            <person name="Zhang Y."/>
            <person name="Bansal K."/>
            <person name="Eacker S.M."/>
            <person name="Sullivan S."/>
            <person name="Liachko I."/>
            <person name="Cubeta M.A."/>
            <person name="Rollins J.A."/>
            <person name="Ashrafi H."/>
        </authorList>
    </citation>
    <scope>NUCLEOTIDE SEQUENCE</scope>
    <source>
        <strain evidence="2">RL-1</strain>
    </source>
</reference>
<gene>
    <name evidence="2" type="ORF">DSL72_003075</name>
</gene>
<feature type="region of interest" description="Disordered" evidence="1">
    <location>
        <begin position="1"/>
        <end position="46"/>
    </location>
</feature>
<evidence type="ECO:0000313" key="3">
    <source>
        <dbReference type="Proteomes" id="UP000672032"/>
    </source>
</evidence>
<feature type="compositionally biased region" description="Polar residues" evidence="1">
    <location>
        <begin position="11"/>
        <end position="21"/>
    </location>
</feature>
<dbReference type="EMBL" id="CP063405">
    <property type="protein sequence ID" value="QSZ28577.1"/>
    <property type="molecule type" value="Genomic_DNA"/>
</dbReference>
<protein>
    <submittedName>
        <fullName evidence="2">Uncharacterized protein</fullName>
    </submittedName>
</protein>
<evidence type="ECO:0000256" key="1">
    <source>
        <dbReference type="SAM" id="MobiDB-lite"/>
    </source>
</evidence>
<keyword evidence="3" id="KW-1185">Reference proteome</keyword>
<accession>A0A8A3P8P1</accession>
<name>A0A8A3P8P1_9HELO</name>
<sequence length="104" mass="11864">MAQALSHFKLNRQTKLENNMTNEDDLDLGGVLQSRPNPPRISTRFAHGRPQVLSSKSTNNMIRTNFGAGDAFRRKVRYATLSGIPADLLNKLNNTLFEWYRMAR</sequence>
<dbReference type="AlphaFoldDB" id="A0A8A3P8P1"/>